<dbReference type="PANTHER" id="PTHR11439">
    <property type="entry name" value="GAG-POL-RELATED RETROTRANSPOSON"/>
    <property type="match status" value="1"/>
</dbReference>
<dbReference type="GO" id="GO:0003964">
    <property type="term" value="F:RNA-directed DNA polymerase activity"/>
    <property type="evidence" value="ECO:0007669"/>
    <property type="project" value="UniProtKB-KW"/>
</dbReference>
<comment type="caution">
    <text evidence="4">The sequence shown here is derived from an EMBL/GenBank/DDBJ whole genome shotgun (WGS) entry which is preliminary data.</text>
</comment>
<dbReference type="GeneID" id="68355749"/>
<feature type="domain" description="Reverse transcriptase Ty1/copia-type" evidence="3">
    <location>
        <begin position="1"/>
        <end position="127"/>
    </location>
</feature>
<keyword evidence="4" id="KW-0695">RNA-directed DNA polymerase</keyword>
<keyword evidence="4" id="KW-0808">Transferase</keyword>
<dbReference type="RefSeq" id="XP_044720031.1">
    <property type="nucleotide sequence ID" value="XM_044865091.1"/>
</dbReference>
<comment type="subcellular location">
    <subcellularLocation>
        <location evidence="1">Mitochondrion</location>
    </subcellularLocation>
</comment>
<dbReference type="OrthoDB" id="4924025at2759"/>
<dbReference type="InterPro" id="IPR013103">
    <property type="entry name" value="RVT_2"/>
</dbReference>
<dbReference type="CDD" id="cd09272">
    <property type="entry name" value="RNase_HI_RT_Ty1"/>
    <property type="match status" value="1"/>
</dbReference>
<dbReference type="AlphaFoldDB" id="A0A9P8MUT6"/>
<evidence type="ECO:0000313" key="4">
    <source>
        <dbReference type="EMBL" id="KAH0962518.1"/>
    </source>
</evidence>
<sequence length="385" mass="43803">MKMPPGHRKHGTVLKLNKALYGLRKSPLLWHRELTNTLKKLGFKPVPHEPCCLTLNGIIVFFYVDDIVFAYQRKNESRAQALEAQMREKYQLTGGNSLQWFLGIEILRDREKGFIWLSQASYIDKISRLAKKHRSFDTPMGVNELFPFNGIASFADINSYQVKIGSVLYAAVITRPDIAFVTSKLSKFNPNPGPKHHEAADRVICYLQQTKDWRSAWGGDDFEVASDASFADNSSDRKSSQAFAMKLFGGLIAAKESIYVSRLIRELDVKLDHSRISIQCDNTQTIRIVTAEVATLRTKLRHVDIHNHWLRQEITNGTLEVKYTPSAEMMADGLTKALQGPKFQAFVNQIGLHDISDRLASRELPESTDSILQEQSYKMWEDQVV</sequence>
<evidence type="ECO:0000256" key="1">
    <source>
        <dbReference type="ARBA" id="ARBA00004173"/>
    </source>
</evidence>
<dbReference type="EMBL" id="JAIZPD010000006">
    <property type="protein sequence ID" value="KAH0962518.1"/>
    <property type="molecule type" value="Genomic_DNA"/>
</dbReference>
<keyword evidence="5" id="KW-1185">Reference proteome</keyword>
<dbReference type="GO" id="GO:0005739">
    <property type="term" value="C:mitochondrion"/>
    <property type="evidence" value="ECO:0007669"/>
    <property type="project" value="UniProtKB-SubCell"/>
</dbReference>
<dbReference type="SUPFAM" id="SSF56672">
    <property type="entry name" value="DNA/RNA polymerases"/>
    <property type="match status" value="1"/>
</dbReference>
<evidence type="ECO:0000256" key="2">
    <source>
        <dbReference type="ARBA" id="ARBA00023128"/>
    </source>
</evidence>
<keyword evidence="2" id="KW-0496">Mitochondrion</keyword>
<dbReference type="InterPro" id="IPR043502">
    <property type="entry name" value="DNA/RNA_pol_sf"/>
</dbReference>
<dbReference type="Proteomes" id="UP000824596">
    <property type="component" value="Unassembled WGS sequence"/>
</dbReference>
<evidence type="ECO:0000313" key="5">
    <source>
        <dbReference type="Proteomes" id="UP000824596"/>
    </source>
</evidence>
<name>A0A9P8MUT6_9HYPO</name>
<gene>
    <name evidence="4" type="ORF">HRG_06620</name>
</gene>
<keyword evidence="4" id="KW-0548">Nucleotidyltransferase</keyword>
<protein>
    <submittedName>
        <fullName evidence="4">Reverse transcriptase (RNA-dependent DNA polymerase) domain-containing protein</fullName>
    </submittedName>
</protein>
<proteinExistence type="predicted"/>
<evidence type="ECO:0000259" key="3">
    <source>
        <dbReference type="Pfam" id="PF07727"/>
    </source>
</evidence>
<organism evidence="4 5">
    <name type="scientific">Hirsutella rhossiliensis</name>
    <dbReference type="NCBI Taxonomy" id="111463"/>
    <lineage>
        <taxon>Eukaryota</taxon>
        <taxon>Fungi</taxon>
        <taxon>Dikarya</taxon>
        <taxon>Ascomycota</taxon>
        <taxon>Pezizomycotina</taxon>
        <taxon>Sordariomycetes</taxon>
        <taxon>Hypocreomycetidae</taxon>
        <taxon>Hypocreales</taxon>
        <taxon>Ophiocordycipitaceae</taxon>
        <taxon>Hirsutella</taxon>
    </lineage>
</organism>
<reference evidence="4" key="1">
    <citation type="submission" date="2021-09" db="EMBL/GenBank/DDBJ databases">
        <title>A high-quality genome of the endoparasitic fungus Hirsutella rhossiliensis with a comparison of Hirsutella genomes reveals transposable elements contributing to genome size variation.</title>
        <authorList>
            <person name="Lin R."/>
            <person name="Jiao Y."/>
            <person name="Sun X."/>
            <person name="Ling J."/>
            <person name="Xie B."/>
            <person name="Cheng X."/>
        </authorList>
    </citation>
    <scope>NUCLEOTIDE SEQUENCE</scope>
    <source>
        <strain evidence="4">HR02</strain>
    </source>
</reference>
<dbReference type="Pfam" id="PF07727">
    <property type="entry name" value="RVT_2"/>
    <property type="match status" value="1"/>
</dbReference>
<accession>A0A9P8MUT6</accession>